<evidence type="ECO:0000313" key="2">
    <source>
        <dbReference type="Proteomes" id="UP000054608"/>
    </source>
</evidence>
<dbReference type="EMBL" id="LNYT01000022">
    <property type="protein sequence ID" value="KTD45509.1"/>
    <property type="molecule type" value="Genomic_DNA"/>
</dbReference>
<name>A0A0W0XLN5_9GAMM</name>
<dbReference type="RefSeq" id="WP_058532302.1">
    <property type="nucleotide sequence ID" value="NZ_CAAAIN010000002.1"/>
</dbReference>
<gene>
    <name evidence="1" type="ORF">Lrub_2306</name>
</gene>
<reference evidence="1 2" key="1">
    <citation type="submission" date="2015-11" db="EMBL/GenBank/DDBJ databases">
        <title>Genomic analysis of 38 Legionella species identifies large and diverse effector repertoires.</title>
        <authorList>
            <person name="Burstein D."/>
            <person name="Amaro F."/>
            <person name="Zusman T."/>
            <person name="Lifshitz Z."/>
            <person name="Cohen O."/>
            <person name="Gilbert J.A."/>
            <person name="Pupko T."/>
            <person name="Shuman H.A."/>
            <person name="Segal G."/>
        </authorList>
    </citation>
    <scope>NUCLEOTIDE SEQUENCE [LARGE SCALE GENOMIC DNA]</scope>
    <source>
        <strain evidence="1 2">WA-270A-C2</strain>
    </source>
</reference>
<accession>A0A0W0XLN5</accession>
<proteinExistence type="predicted"/>
<dbReference type="AlphaFoldDB" id="A0A0W0XLN5"/>
<dbReference type="OrthoDB" id="5637371at2"/>
<dbReference type="PATRIC" id="fig|458.5.peg.2403"/>
<comment type="caution">
    <text evidence="1">The sequence shown here is derived from an EMBL/GenBank/DDBJ whole genome shotgun (WGS) entry which is preliminary data.</text>
</comment>
<sequence>MFLQLRFFLFTLILVHSLKLNAIPPWEVVDACRNNRVMAAGMTIKKMLQPSAHGWDDGGFFCAKDRCYVEIEAISDNIHYGSSECHEDSSSPVSQRYHEEPSVFINGYNLLLEKAINLSINPYIGPGGAISSHAEWLKIGYRNHTYLCIDDALSDSGVGAARVQYYIIENAMPFDVPTVYYYLFETDVMPLTMSWPEQQKIIKEFPFFKFSEVEEDLR</sequence>
<keyword evidence="2" id="KW-1185">Reference proteome</keyword>
<protein>
    <submittedName>
        <fullName evidence="1">Uncharacterized protein</fullName>
    </submittedName>
</protein>
<evidence type="ECO:0000313" key="1">
    <source>
        <dbReference type="EMBL" id="KTD45509.1"/>
    </source>
</evidence>
<dbReference type="Proteomes" id="UP000054608">
    <property type="component" value="Unassembled WGS sequence"/>
</dbReference>
<organism evidence="1 2">
    <name type="scientific">Legionella rubrilucens</name>
    <dbReference type="NCBI Taxonomy" id="458"/>
    <lineage>
        <taxon>Bacteria</taxon>
        <taxon>Pseudomonadati</taxon>
        <taxon>Pseudomonadota</taxon>
        <taxon>Gammaproteobacteria</taxon>
        <taxon>Legionellales</taxon>
        <taxon>Legionellaceae</taxon>
        <taxon>Legionella</taxon>
    </lineage>
</organism>